<protein>
    <submittedName>
        <fullName evidence="2">Uncharacterized protein</fullName>
    </submittedName>
</protein>
<sequence>APGARLPRPPHPAHRPRARARLPPAGHRRRVRRPARRPAPPRRQLPGL</sequence>
<proteinExistence type="predicted"/>
<gene>
    <name evidence="2" type="ORF">AVDCRST_MAG30-109</name>
</gene>
<dbReference type="AlphaFoldDB" id="A0A6J4RNP4"/>
<feature type="non-terminal residue" evidence="2">
    <location>
        <position position="1"/>
    </location>
</feature>
<feature type="compositionally biased region" description="Basic residues" evidence="1">
    <location>
        <begin position="11"/>
        <end position="40"/>
    </location>
</feature>
<dbReference type="EMBL" id="CADCVS010000021">
    <property type="protein sequence ID" value="CAA9471067.1"/>
    <property type="molecule type" value="Genomic_DNA"/>
</dbReference>
<evidence type="ECO:0000313" key="2">
    <source>
        <dbReference type="EMBL" id="CAA9471067.1"/>
    </source>
</evidence>
<feature type="region of interest" description="Disordered" evidence="1">
    <location>
        <begin position="1"/>
        <end position="48"/>
    </location>
</feature>
<evidence type="ECO:0000256" key="1">
    <source>
        <dbReference type="SAM" id="MobiDB-lite"/>
    </source>
</evidence>
<feature type="non-terminal residue" evidence="2">
    <location>
        <position position="48"/>
    </location>
</feature>
<organism evidence="2">
    <name type="scientific">uncultured Solirubrobacteraceae bacterium</name>
    <dbReference type="NCBI Taxonomy" id="1162706"/>
    <lineage>
        <taxon>Bacteria</taxon>
        <taxon>Bacillati</taxon>
        <taxon>Actinomycetota</taxon>
        <taxon>Thermoleophilia</taxon>
        <taxon>Solirubrobacterales</taxon>
        <taxon>Solirubrobacteraceae</taxon>
        <taxon>environmental samples</taxon>
    </lineage>
</organism>
<accession>A0A6J4RNP4</accession>
<reference evidence="2" key="1">
    <citation type="submission" date="2020-02" db="EMBL/GenBank/DDBJ databases">
        <authorList>
            <person name="Meier V. D."/>
        </authorList>
    </citation>
    <scope>NUCLEOTIDE SEQUENCE</scope>
    <source>
        <strain evidence="2">AVDCRST_MAG30</strain>
    </source>
</reference>
<name>A0A6J4RNP4_9ACTN</name>